<accession>A0A2K3K285</accession>
<dbReference type="InterPro" id="IPR001547">
    <property type="entry name" value="Glyco_hydro_5"/>
</dbReference>
<dbReference type="PANTHER" id="PTHR10551">
    <property type="entry name" value="FASCIN"/>
    <property type="match status" value="1"/>
</dbReference>
<proteinExistence type="inferred from homology"/>
<dbReference type="InterPro" id="IPR017853">
    <property type="entry name" value="GH"/>
</dbReference>
<comment type="caution">
    <text evidence="6">The sequence shown here is derived from an EMBL/GenBank/DDBJ whole genome shotgun (WGS) entry which is preliminary data.</text>
</comment>
<dbReference type="GO" id="GO:0000272">
    <property type="term" value="P:polysaccharide catabolic process"/>
    <property type="evidence" value="ECO:0007669"/>
    <property type="project" value="InterPro"/>
</dbReference>
<evidence type="ECO:0000256" key="4">
    <source>
        <dbReference type="RuleBase" id="RU361153"/>
    </source>
</evidence>
<evidence type="ECO:0000256" key="1">
    <source>
        <dbReference type="ARBA" id="ARBA00005641"/>
    </source>
</evidence>
<keyword evidence="3 4" id="KW-0326">Glycosidase</keyword>
<dbReference type="GO" id="GO:0004553">
    <property type="term" value="F:hydrolase activity, hydrolyzing O-glycosyl compounds"/>
    <property type="evidence" value="ECO:0007669"/>
    <property type="project" value="InterPro"/>
</dbReference>
<dbReference type="GO" id="GO:0015629">
    <property type="term" value="C:actin cytoskeleton"/>
    <property type="evidence" value="ECO:0007669"/>
    <property type="project" value="TreeGrafter"/>
</dbReference>
<dbReference type="GO" id="GO:0051015">
    <property type="term" value="F:actin filament binding"/>
    <property type="evidence" value="ECO:0007669"/>
    <property type="project" value="InterPro"/>
</dbReference>
<dbReference type="Gene3D" id="3.20.20.80">
    <property type="entry name" value="Glycosidases"/>
    <property type="match status" value="1"/>
</dbReference>
<evidence type="ECO:0000259" key="5">
    <source>
        <dbReference type="Pfam" id="PF00150"/>
    </source>
</evidence>
<evidence type="ECO:0000256" key="2">
    <source>
        <dbReference type="ARBA" id="ARBA00022801"/>
    </source>
</evidence>
<dbReference type="InterPro" id="IPR010431">
    <property type="entry name" value="Fascin"/>
</dbReference>
<feature type="domain" description="Glycoside hydrolase family 5" evidence="5">
    <location>
        <begin position="54"/>
        <end position="134"/>
    </location>
</feature>
<dbReference type="STRING" id="57577.A0A2K3K285"/>
<reference evidence="6 7" key="1">
    <citation type="journal article" date="2014" name="Am. J. Bot.">
        <title>Genome assembly and annotation for red clover (Trifolium pratense; Fabaceae).</title>
        <authorList>
            <person name="Istvanek J."/>
            <person name="Jaros M."/>
            <person name="Krenek A."/>
            <person name="Repkova J."/>
        </authorList>
    </citation>
    <scope>NUCLEOTIDE SEQUENCE [LARGE SCALE GENOMIC DNA]</scope>
    <source>
        <strain evidence="7">cv. Tatra</strain>
        <tissue evidence="6">Young leaves</tissue>
    </source>
</reference>
<dbReference type="PANTHER" id="PTHR10551:SF37">
    <property type="entry name" value="GLYCOSIDE HYDROLASE FAMILY 5 PROTEIN"/>
    <property type="match status" value="1"/>
</dbReference>
<protein>
    <submittedName>
        <fullName evidence="6">Glucan 1,3-beta-glucosidase</fullName>
    </submittedName>
</protein>
<evidence type="ECO:0000313" key="7">
    <source>
        <dbReference type="Proteomes" id="UP000236291"/>
    </source>
</evidence>
<sequence>MKVQSETSVTADYQGTSWEESDPSVFRMTIVRTLQGEYQLTNGLGPVKATQVLRDHWSSYITEQDFIFMSQNGLNAVRIPVGWWIAQNPTPKPFVEGSLAALDNAFTWAQNHGMKVIVDLHAVEGSQNGNDHSGTRDGFLEWGDSYIPQTVSVIDFLAERFVS</sequence>
<dbReference type="Pfam" id="PF00150">
    <property type="entry name" value="Cellulase"/>
    <property type="match status" value="1"/>
</dbReference>
<evidence type="ECO:0000256" key="3">
    <source>
        <dbReference type="ARBA" id="ARBA00023295"/>
    </source>
</evidence>
<comment type="similarity">
    <text evidence="1 4">Belongs to the glycosyl hydrolase 5 (cellulase A) family.</text>
</comment>
<dbReference type="EMBL" id="ASHM01082695">
    <property type="protein sequence ID" value="PNX60407.1"/>
    <property type="molecule type" value="Genomic_DNA"/>
</dbReference>
<dbReference type="GO" id="GO:0016477">
    <property type="term" value="P:cell migration"/>
    <property type="evidence" value="ECO:0007669"/>
    <property type="project" value="TreeGrafter"/>
</dbReference>
<dbReference type="AlphaFoldDB" id="A0A2K3K285"/>
<reference evidence="6 7" key="2">
    <citation type="journal article" date="2017" name="Front. Plant Sci.">
        <title>Gene Classification and Mining of Molecular Markers Useful in Red Clover (Trifolium pratense) Breeding.</title>
        <authorList>
            <person name="Istvanek J."/>
            <person name="Dluhosova J."/>
            <person name="Dluhos P."/>
            <person name="Patkova L."/>
            <person name="Nedelnik J."/>
            <person name="Repkova J."/>
        </authorList>
    </citation>
    <scope>NUCLEOTIDE SEQUENCE [LARGE SCALE GENOMIC DNA]</scope>
    <source>
        <strain evidence="7">cv. Tatra</strain>
        <tissue evidence="6">Young leaves</tissue>
    </source>
</reference>
<gene>
    <name evidence="6" type="ORF">L195_g051913</name>
</gene>
<name>A0A2K3K285_TRIPR</name>
<evidence type="ECO:0000313" key="6">
    <source>
        <dbReference type="EMBL" id="PNX60407.1"/>
    </source>
</evidence>
<dbReference type="GO" id="GO:0051017">
    <property type="term" value="P:actin filament bundle assembly"/>
    <property type="evidence" value="ECO:0007669"/>
    <property type="project" value="TreeGrafter"/>
</dbReference>
<dbReference type="Proteomes" id="UP000236291">
    <property type="component" value="Unassembled WGS sequence"/>
</dbReference>
<dbReference type="GO" id="GO:0005737">
    <property type="term" value="C:cytoplasm"/>
    <property type="evidence" value="ECO:0007669"/>
    <property type="project" value="TreeGrafter"/>
</dbReference>
<keyword evidence="2 4" id="KW-0378">Hydrolase</keyword>
<organism evidence="6 7">
    <name type="scientific">Trifolium pratense</name>
    <name type="common">Red clover</name>
    <dbReference type="NCBI Taxonomy" id="57577"/>
    <lineage>
        <taxon>Eukaryota</taxon>
        <taxon>Viridiplantae</taxon>
        <taxon>Streptophyta</taxon>
        <taxon>Embryophyta</taxon>
        <taxon>Tracheophyta</taxon>
        <taxon>Spermatophyta</taxon>
        <taxon>Magnoliopsida</taxon>
        <taxon>eudicotyledons</taxon>
        <taxon>Gunneridae</taxon>
        <taxon>Pentapetalae</taxon>
        <taxon>rosids</taxon>
        <taxon>fabids</taxon>
        <taxon>Fabales</taxon>
        <taxon>Fabaceae</taxon>
        <taxon>Papilionoideae</taxon>
        <taxon>50 kb inversion clade</taxon>
        <taxon>NPAAA clade</taxon>
        <taxon>Hologalegina</taxon>
        <taxon>IRL clade</taxon>
        <taxon>Trifolieae</taxon>
        <taxon>Trifolium</taxon>
    </lineage>
</organism>
<dbReference type="GO" id="GO:0007163">
    <property type="term" value="P:establishment or maintenance of cell polarity"/>
    <property type="evidence" value="ECO:0007669"/>
    <property type="project" value="TreeGrafter"/>
</dbReference>
<dbReference type="SUPFAM" id="SSF51445">
    <property type="entry name" value="(Trans)glycosidases"/>
    <property type="match status" value="1"/>
</dbReference>